<gene>
    <name evidence="6" type="primary">692962</name>
</gene>
<evidence type="ECO:0000313" key="6">
    <source>
        <dbReference type="EnsemblMetazoa" id="NP_001040267.1"/>
    </source>
</evidence>
<dbReference type="GO" id="GO:0005783">
    <property type="term" value="C:endoplasmic reticulum"/>
    <property type="evidence" value="ECO:0007669"/>
    <property type="project" value="TreeGrafter"/>
</dbReference>
<feature type="region of interest" description="Disordered" evidence="2">
    <location>
        <begin position="166"/>
        <end position="190"/>
    </location>
</feature>
<proteinExistence type="evidence at transcript level"/>
<evidence type="ECO:0000313" key="7">
    <source>
        <dbReference type="Proteomes" id="UP000005204"/>
    </source>
</evidence>
<evidence type="ECO:0000256" key="1">
    <source>
        <dbReference type="ARBA" id="ARBA00038357"/>
    </source>
</evidence>
<dbReference type="AlphaFoldDB" id="Q2F5N3"/>
<dbReference type="InterPro" id="IPR050577">
    <property type="entry name" value="MAPR/NEUFC/NENF-like"/>
</dbReference>
<dbReference type="SUPFAM" id="SSF55856">
    <property type="entry name" value="Cytochrome b5-like heme/steroid binding domain"/>
    <property type="match status" value="1"/>
</dbReference>
<evidence type="ECO:0000259" key="4">
    <source>
        <dbReference type="SMART" id="SM01117"/>
    </source>
</evidence>
<dbReference type="SMART" id="SM01117">
    <property type="entry name" value="Cyt-b5"/>
    <property type="match status" value="1"/>
</dbReference>
<reference evidence="6" key="3">
    <citation type="submission" date="2022-06" db="UniProtKB">
        <authorList>
            <consortium name="EnsemblMetazoa"/>
        </authorList>
    </citation>
    <scope>IDENTIFICATION</scope>
    <source>
        <strain evidence="6">p50T (Dazao)</strain>
    </source>
</reference>
<dbReference type="OrthoDB" id="547796at2759"/>
<evidence type="ECO:0000256" key="2">
    <source>
        <dbReference type="SAM" id="MobiDB-lite"/>
    </source>
</evidence>
<dbReference type="EnsemblMetazoa" id="NM_001046802.1">
    <property type="protein sequence ID" value="NP_001040267.1"/>
    <property type="gene ID" value="GeneID_692962"/>
</dbReference>
<dbReference type="InterPro" id="IPR036400">
    <property type="entry name" value="Cyt_B5-like_heme/steroid_sf"/>
</dbReference>
<dbReference type="InterPro" id="IPR001199">
    <property type="entry name" value="Cyt_B5-like_heme/steroid-bd"/>
</dbReference>
<accession>Q2F5N3</accession>
<organism evidence="5">
    <name type="scientific">Bombyx mori</name>
    <name type="common">Silk moth</name>
    <dbReference type="NCBI Taxonomy" id="7091"/>
    <lineage>
        <taxon>Eukaryota</taxon>
        <taxon>Metazoa</taxon>
        <taxon>Ecdysozoa</taxon>
        <taxon>Arthropoda</taxon>
        <taxon>Hexapoda</taxon>
        <taxon>Insecta</taxon>
        <taxon>Pterygota</taxon>
        <taxon>Neoptera</taxon>
        <taxon>Endopterygota</taxon>
        <taxon>Lepidoptera</taxon>
        <taxon>Glossata</taxon>
        <taxon>Ditrysia</taxon>
        <taxon>Bombycoidea</taxon>
        <taxon>Bombycidae</taxon>
        <taxon>Bombycinae</taxon>
        <taxon>Bombyx</taxon>
    </lineage>
</organism>
<dbReference type="Pfam" id="PF00173">
    <property type="entry name" value="Cyt-b5"/>
    <property type="match status" value="1"/>
</dbReference>
<reference evidence="7" key="2">
    <citation type="journal article" date="2008" name="Insect Biochem. Mol. Biol.">
        <title>The genome of a lepidopteran model insect, the silkworm Bombyx mori.</title>
        <authorList>
            <consortium name="International Silkworm Genome Consortium"/>
        </authorList>
    </citation>
    <scope>NUCLEOTIDE SEQUENCE [LARGE SCALE GENOMIC DNA]</scope>
    <source>
        <strain evidence="7">p50T</strain>
    </source>
</reference>
<comment type="similarity">
    <text evidence="1">Belongs to the cytochrome b5 family. MAPR subfamily.</text>
</comment>
<keyword evidence="3" id="KW-0812">Transmembrane</keyword>
<protein>
    <submittedName>
        <fullName evidence="5">Progesterone membrane binding protein</fullName>
    </submittedName>
</protein>
<reference evidence="5" key="1">
    <citation type="submission" date="2005-11" db="EMBL/GenBank/DDBJ databases">
        <title>Blast silkworm EST database for functional genes.</title>
        <authorList>
            <person name="Niu B.L."/>
            <person name="Meng Z.Q."/>
            <person name="Weng H.B."/>
            <person name="Shen W.F."/>
            <person name="He L.H."/>
            <person name="Zheng K.F."/>
            <person name="Ye S.T."/>
            <person name="Lin T.B."/>
            <person name="Chen J.E."/>
        </authorList>
    </citation>
    <scope>NUCLEOTIDE SEQUENCE</scope>
</reference>
<keyword evidence="3" id="KW-1133">Transmembrane helix</keyword>
<feature type="compositionally biased region" description="Basic and acidic residues" evidence="2">
    <location>
        <begin position="166"/>
        <end position="175"/>
    </location>
</feature>
<dbReference type="KEGG" id="bmor:692962"/>
<keyword evidence="7" id="KW-1185">Reference proteome</keyword>
<feature type="transmembrane region" description="Helical" evidence="3">
    <location>
        <begin position="29"/>
        <end position="46"/>
    </location>
</feature>
<dbReference type="PANTHER" id="PTHR10281">
    <property type="entry name" value="MEMBRANE-ASSOCIATED PROGESTERONE RECEPTOR COMPONENT-RELATED"/>
    <property type="match status" value="1"/>
</dbReference>
<dbReference type="Proteomes" id="UP000005204">
    <property type="component" value="Unassembled WGS sequence"/>
</dbReference>
<dbReference type="Gene3D" id="3.10.120.10">
    <property type="entry name" value="Cytochrome b5-like heme/steroid binding domain"/>
    <property type="match status" value="1"/>
</dbReference>
<dbReference type="HOGENOM" id="CLU_042860_1_0_1"/>
<keyword evidence="3" id="KW-0472">Membrane</keyword>
<dbReference type="EMBL" id="DQ311390">
    <property type="protein sequence ID" value="ABD36334.1"/>
    <property type="molecule type" value="mRNA"/>
</dbReference>
<sequence>MDSPPEVENVQAKHSGFFETLKTLFCQPFIYFVFVSTFVILYKFYYKYKTHCSKVAPLKKLPKLRKDMTAVELRQYDGTQEGGRVLMAVNGWIFDVTRGNRFYGPGGPYAVFGGRDATRGLATFSVTAPEKDYDDLSDLNSMEMESVREWEEQFRENYDLVGRLLRPGEEPRNYSDEEPEEADTSALPNDDKKTNWNFHCKMTVALPSKIDQFVEHFASHLHSLIG</sequence>
<dbReference type="FunFam" id="3.10.120.10:FF:000003">
    <property type="entry name" value="membrane-associated progesterone receptor component 1"/>
    <property type="match status" value="1"/>
</dbReference>
<evidence type="ECO:0000256" key="3">
    <source>
        <dbReference type="SAM" id="Phobius"/>
    </source>
</evidence>
<dbReference type="PANTHER" id="PTHR10281:SF106">
    <property type="entry name" value="IP06960P-RELATED"/>
    <property type="match status" value="1"/>
</dbReference>
<feature type="domain" description="Cytochrome b5 heme-binding" evidence="4">
    <location>
        <begin position="68"/>
        <end position="165"/>
    </location>
</feature>
<dbReference type="GO" id="GO:0016020">
    <property type="term" value="C:membrane"/>
    <property type="evidence" value="ECO:0007669"/>
    <property type="project" value="TreeGrafter"/>
</dbReference>
<name>Q2F5N3_BOMMO</name>
<evidence type="ECO:0000313" key="5">
    <source>
        <dbReference type="EMBL" id="ABD36334.1"/>
    </source>
</evidence>